<name>A0A194SEE9_RHOGW</name>
<dbReference type="STRING" id="578459.A0A194SEE9"/>
<evidence type="ECO:0000256" key="1">
    <source>
        <dbReference type="SAM" id="MobiDB-lite"/>
    </source>
</evidence>
<accession>A0A194SEE9</accession>
<dbReference type="OMA" id="EHCRAWY"/>
<feature type="compositionally biased region" description="Low complexity" evidence="1">
    <location>
        <begin position="411"/>
        <end position="424"/>
    </location>
</feature>
<dbReference type="GeneID" id="28976403"/>
<keyword evidence="3" id="KW-1185">Reference proteome</keyword>
<organism evidence="2 3">
    <name type="scientific">Rhodotorula graminis (strain WP1)</name>
    <dbReference type="NCBI Taxonomy" id="578459"/>
    <lineage>
        <taxon>Eukaryota</taxon>
        <taxon>Fungi</taxon>
        <taxon>Dikarya</taxon>
        <taxon>Basidiomycota</taxon>
        <taxon>Pucciniomycotina</taxon>
        <taxon>Microbotryomycetes</taxon>
        <taxon>Sporidiobolales</taxon>
        <taxon>Sporidiobolaceae</taxon>
        <taxon>Rhodotorula</taxon>
    </lineage>
</organism>
<gene>
    <name evidence="2" type="ORF">RHOBADRAFT_51671</name>
</gene>
<reference evidence="2 3" key="1">
    <citation type="journal article" date="2015" name="Front. Microbiol.">
        <title>Genome sequence of the plant growth promoting endophytic yeast Rhodotorula graminis WP1.</title>
        <authorList>
            <person name="Firrincieli A."/>
            <person name="Otillar R."/>
            <person name="Salamov A."/>
            <person name="Schmutz J."/>
            <person name="Khan Z."/>
            <person name="Redman R.S."/>
            <person name="Fleck N.D."/>
            <person name="Lindquist E."/>
            <person name="Grigoriev I.V."/>
            <person name="Doty S.L."/>
        </authorList>
    </citation>
    <scope>NUCLEOTIDE SEQUENCE [LARGE SCALE GENOMIC DNA]</scope>
    <source>
        <strain evidence="2 3">WP1</strain>
    </source>
</reference>
<dbReference type="EMBL" id="KQ474074">
    <property type="protein sequence ID" value="KPV77871.1"/>
    <property type="molecule type" value="Genomic_DNA"/>
</dbReference>
<dbReference type="AlphaFoldDB" id="A0A194SEE9"/>
<proteinExistence type="predicted"/>
<dbReference type="RefSeq" id="XP_018273920.1">
    <property type="nucleotide sequence ID" value="XM_018415955.1"/>
</dbReference>
<sequence length="551" mass="58624">MTTDMHDPLDRPTVRPGNPLQDAASDLSAPAPPPRHSPRLGNHTPPRPPPPPKGSSTSTRHQADRARSPPPPPGRRSPGAAAGPLSPQRPTSLAHAQSQQHQPADADLEHFADLCRKLYYDKDAEAARQVDSILQRLPAPFRTAYARTMSSIRSAFHRDEHVRRRAEVDSLLATTAPAATIKRLLAISPDSTSVVALRSAAARQHRRERLRAFVAANCTAAMPGPHPFFRALFAALWLQALNDRKGGAGPRCVEWTVDVAVFTEAGGNEQWASEAVEVLKGVLGMTDRVHEPSHTDTFTTRTSLAASDTETSSAHYHHVGGEPVIAPVVFEPSSVGTSLAAGGGKKQAPPVPPHRGSAAGSVRLRAGSDPFLEPHEKRSARASGAADAAGELGPVALEPLAPASPLSPSVPLLSAHSPTTSSLPVPVPHPAPSSAAAAASSQYRTFTLAPYLSNPELRALCRLFPPFISAPARTAVAHMPARRRTTRSPAPRPGDLEAGGRGGKEEDEEVEVVAQVGHGELCVGQARRDEGWGGTWWERLVLWLRALFGLI</sequence>
<protein>
    <submittedName>
        <fullName evidence="2">Uncharacterized protein</fullName>
    </submittedName>
</protein>
<feature type="region of interest" description="Disordered" evidence="1">
    <location>
        <begin position="478"/>
        <end position="507"/>
    </location>
</feature>
<evidence type="ECO:0000313" key="2">
    <source>
        <dbReference type="EMBL" id="KPV77871.1"/>
    </source>
</evidence>
<dbReference type="OrthoDB" id="2568455at2759"/>
<feature type="region of interest" description="Disordered" evidence="1">
    <location>
        <begin position="411"/>
        <end position="434"/>
    </location>
</feature>
<feature type="compositionally biased region" description="Polar residues" evidence="1">
    <location>
        <begin position="88"/>
        <end position="102"/>
    </location>
</feature>
<feature type="compositionally biased region" description="Basic and acidic residues" evidence="1">
    <location>
        <begin position="1"/>
        <end position="13"/>
    </location>
</feature>
<feature type="region of interest" description="Disordered" evidence="1">
    <location>
        <begin position="1"/>
        <end position="104"/>
    </location>
</feature>
<evidence type="ECO:0000313" key="3">
    <source>
        <dbReference type="Proteomes" id="UP000053890"/>
    </source>
</evidence>
<dbReference type="Proteomes" id="UP000053890">
    <property type="component" value="Unassembled WGS sequence"/>
</dbReference>
<feature type="region of interest" description="Disordered" evidence="1">
    <location>
        <begin position="336"/>
        <end position="361"/>
    </location>
</feature>